<dbReference type="GO" id="GO:0004527">
    <property type="term" value="F:exonuclease activity"/>
    <property type="evidence" value="ECO:0007669"/>
    <property type="project" value="UniProtKB-KW"/>
</dbReference>
<dbReference type="InterPro" id="IPR004610">
    <property type="entry name" value="RecJ"/>
</dbReference>
<keyword evidence="5 9" id="KW-0269">Exonuclease</keyword>
<feature type="domain" description="DDH" evidence="6">
    <location>
        <begin position="89"/>
        <end position="247"/>
    </location>
</feature>
<keyword evidence="10" id="KW-1185">Reference proteome</keyword>
<keyword evidence="3" id="KW-0540">Nuclease</keyword>
<dbReference type="NCBIfam" id="TIGR00644">
    <property type="entry name" value="recJ"/>
    <property type="match status" value="1"/>
</dbReference>
<evidence type="ECO:0000259" key="6">
    <source>
        <dbReference type="Pfam" id="PF01368"/>
    </source>
</evidence>
<organism evidence="9 10">
    <name type="scientific">Anaeromyxobacter paludicola</name>
    <dbReference type="NCBI Taxonomy" id="2918171"/>
    <lineage>
        <taxon>Bacteria</taxon>
        <taxon>Pseudomonadati</taxon>
        <taxon>Myxococcota</taxon>
        <taxon>Myxococcia</taxon>
        <taxon>Myxococcales</taxon>
        <taxon>Cystobacterineae</taxon>
        <taxon>Anaeromyxobacteraceae</taxon>
        <taxon>Anaeromyxobacter</taxon>
    </lineage>
</organism>
<dbReference type="InterPro" id="IPR038763">
    <property type="entry name" value="DHH_sf"/>
</dbReference>
<proteinExistence type="inferred from homology"/>
<dbReference type="Proteomes" id="UP001162734">
    <property type="component" value="Chromosome"/>
</dbReference>
<dbReference type="InterPro" id="IPR041122">
    <property type="entry name" value="RecJ_OB"/>
</dbReference>
<dbReference type="PANTHER" id="PTHR30255">
    <property type="entry name" value="SINGLE-STRANDED-DNA-SPECIFIC EXONUCLEASE RECJ"/>
    <property type="match status" value="1"/>
</dbReference>
<dbReference type="InterPro" id="IPR051673">
    <property type="entry name" value="SSDNA_exonuclease_RecJ"/>
</dbReference>
<dbReference type="PANTHER" id="PTHR30255:SF2">
    <property type="entry name" value="SINGLE-STRANDED-DNA-SPECIFIC EXONUCLEASE RECJ"/>
    <property type="match status" value="1"/>
</dbReference>
<dbReference type="InterPro" id="IPR003156">
    <property type="entry name" value="DHHA1_dom"/>
</dbReference>
<evidence type="ECO:0000256" key="2">
    <source>
        <dbReference type="ARBA" id="ARBA00019841"/>
    </source>
</evidence>
<gene>
    <name evidence="9" type="primary">recJ</name>
    <name evidence="9" type="ORF">AMPC_01830</name>
</gene>
<dbReference type="Pfam" id="PF17768">
    <property type="entry name" value="RecJ_OB"/>
    <property type="match status" value="1"/>
</dbReference>
<dbReference type="Gene3D" id="3.10.310.30">
    <property type="match status" value="1"/>
</dbReference>
<evidence type="ECO:0000256" key="3">
    <source>
        <dbReference type="ARBA" id="ARBA00022722"/>
    </source>
</evidence>
<evidence type="ECO:0000256" key="4">
    <source>
        <dbReference type="ARBA" id="ARBA00022801"/>
    </source>
</evidence>
<name>A0ABM7X5I6_9BACT</name>
<evidence type="ECO:0000313" key="10">
    <source>
        <dbReference type="Proteomes" id="UP001162734"/>
    </source>
</evidence>
<dbReference type="InterPro" id="IPR001667">
    <property type="entry name" value="DDH_dom"/>
</dbReference>
<dbReference type="Gene3D" id="3.90.1640.30">
    <property type="match status" value="1"/>
</dbReference>
<comment type="similarity">
    <text evidence="1">Belongs to the RecJ family.</text>
</comment>
<dbReference type="EMBL" id="AP025592">
    <property type="protein sequence ID" value="BDG07070.1"/>
    <property type="molecule type" value="Genomic_DNA"/>
</dbReference>
<dbReference type="Pfam" id="PF01368">
    <property type="entry name" value="DHH"/>
    <property type="match status" value="1"/>
</dbReference>
<keyword evidence="4" id="KW-0378">Hydrolase</keyword>
<dbReference type="Pfam" id="PF02272">
    <property type="entry name" value="DHHA1"/>
    <property type="match status" value="1"/>
</dbReference>
<feature type="domain" description="RecJ OB" evidence="8">
    <location>
        <begin position="474"/>
        <end position="573"/>
    </location>
</feature>
<dbReference type="SUPFAM" id="SSF64182">
    <property type="entry name" value="DHH phosphoesterases"/>
    <property type="match status" value="1"/>
</dbReference>
<evidence type="ECO:0000259" key="8">
    <source>
        <dbReference type="Pfam" id="PF17768"/>
    </source>
</evidence>
<evidence type="ECO:0000256" key="5">
    <source>
        <dbReference type="ARBA" id="ARBA00022839"/>
    </source>
</evidence>
<sequence>MLASRAVNVPARRRWVEVPCDEAAAQGLERALSLHPLAARTLACRGLADPAEAERFLAARLADLPDPFLMRGMEEAVGRIRRALADRERVCVYGDYDVDGVTSTVILTRFLRAAGGEVVTYTPHRLVEGYGLNAGAVAKLAADGVKLLVTVDCGITSVEEVRAAAALGLEVVVVDHHTVPVALPAAAAILNPHQPGCGYPSKVLAAVGVTFCLLMALRKRLREAGWFGAARPEPNLREYLDLVALGTVADVVPLTGANRVLVRHGLEALAKTGRPGLRALKQVAGVPEGAPVTAGQVGFRLGPRVNAAGRLDDAGRGVRLLLCEDPAEAAALARELDDENRARQEIERQILDEALTEAAARVAEGARGLVLAREGWHPGVIGIVASRVVERFHRPTLLIGVNDGVGKGSGRSIEGFHLYDALASCERHLARFGGHKHAAGVTVAPEAIPAFRAAFEAHAAGALGEDDLVARCRIEGRLAAGEATERAAEALERLAPFGAGHPEPLFALRARPTRARSMGAGGAHLKLAFGGVDAVGFSMGDRLPLCDGEVEVAASLGFDEWDGRRRLQLKLKDLRRPA</sequence>
<accession>A0ABM7X5I6</accession>
<feature type="domain" description="DHHA1" evidence="7">
    <location>
        <begin position="369"/>
        <end position="457"/>
    </location>
</feature>
<evidence type="ECO:0000256" key="1">
    <source>
        <dbReference type="ARBA" id="ARBA00005915"/>
    </source>
</evidence>
<reference evidence="10" key="1">
    <citation type="journal article" date="2022" name="Int. J. Syst. Evol. Microbiol.">
        <title>Anaeromyxobacter oryzae sp. nov., Anaeromyxobacter diazotrophicus sp. nov. and Anaeromyxobacter paludicola sp. nov., isolated from paddy soils.</title>
        <authorList>
            <person name="Itoh H."/>
            <person name="Xu Z."/>
            <person name="Mise K."/>
            <person name="Masuda Y."/>
            <person name="Ushijima N."/>
            <person name="Hayakawa C."/>
            <person name="Shiratori Y."/>
            <person name="Senoo K."/>
        </authorList>
    </citation>
    <scope>NUCLEOTIDE SEQUENCE [LARGE SCALE GENOMIC DNA]</scope>
    <source>
        <strain evidence="10">Red630</strain>
    </source>
</reference>
<evidence type="ECO:0000313" key="9">
    <source>
        <dbReference type="EMBL" id="BDG07070.1"/>
    </source>
</evidence>
<evidence type="ECO:0000259" key="7">
    <source>
        <dbReference type="Pfam" id="PF02272"/>
    </source>
</evidence>
<protein>
    <recommendedName>
        <fullName evidence="2">Single-stranded-DNA-specific exonuclease RecJ</fullName>
    </recommendedName>
</protein>